<comment type="caution">
    <text evidence="1">The sequence shown here is derived from an EMBL/GenBank/DDBJ whole genome shotgun (WGS) entry which is preliminary data.</text>
</comment>
<sequence length="192" mass="21227">MKDTVKHFPIGYQQILDETLKINFDQLSDPLPGSLLATLSATKPNGRFLELGTGSGLSTAWILHGMDALSSLTTIDSNEELVAIAKRYLGNDQRVSFVVGQGEELINNTEPESIDFIFADTWPGKYHQLEETLSLLKSGGLYIIDDMLPQDNWPDGHADKASNLTKYLEARDDLLTTKIAWSTGIIICTKRA</sequence>
<organism evidence="1 2">
    <name type="scientific">Sulfurirhabdus autotrophica</name>
    <dbReference type="NCBI Taxonomy" id="1706046"/>
    <lineage>
        <taxon>Bacteria</taxon>
        <taxon>Pseudomonadati</taxon>
        <taxon>Pseudomonadota</taxon>
        <taxon>Betaproteobacteria</taxon>
        <taxon>Nitrosomonadales</taxon>
        <taxon>Sulfuricellaceae</taxon>
        <taxon>Sulfurirhabdus</taxon>
    </lineage>
</organism>
<dbReference type="RefSeq" id="WP_124945052.1">
    <property type="nucleotide sequence ID" value="NZ_BHVT01000008.1"/>
</dbReference>
<evidence type="ECO:0000313" key="1">
    <source>
        <dbReference type="EMBL" id="TCV84070.1"/>
    </source>
</evidence>
<dbReference type="OrthoDB" id="9799672at2"/>
<keyword evidence="1" id="KW-0808">Transferase</keyword>
<reference evidence="1 2" key="1">
    <citation type="submission" date="2019-03" db="EMBL/GenBank/DDBJ databases">
        <title>Genomic Encyclopedia of Type Strains, Phase IV (KMG-IV): sequencing the most valuable type-strain genomes for metagenomic binning, comparative biology and taxonomic classification.</title>
        <authorList>
            <person name="Goeker M."/>
        </authorList>
    </citation>
    <scope>NUCLEOTIDE SEQUENCE [LARGE SCALE GENOMIC DNA]</scope>
    <source>
        <strain evidence="1 2">DSM 100309</strain>
    </source>
</reference>
<dbReference type="EMBL" id="SMCO01000013">
    <property type="protein sequence ID" value="TCV84070.1"/>
    <property type="molecule type" value="Genomic_DNA"/>
</dbReference>
<dbReference type="AlphaFoldDB" id="A0A4R3XXT8"/>
<proteinExistence type="predicted"/>
<dbReference type="Gene3D" id="3.40.50.150">
    <property type="entry name" value="Vaccinia Virus protein VP39"/>
    <property type="match status" value="1"/>
</dbReference>
<dbReference type="SUPFAM" id="SSF53335">
    <property type="entry name" value="S-adenosyl-L-methionine-dependent methyltransferases"/>
    <property type="match status" value="1"/>
</dbReference>
<gene>
    <name evidence="1" type="ORF">EDC63_1135</name>
</gene>
<dbReference type="Pfam" id="PF13578">
    <property type="entry name" value="Methyltransf_24"/>
    <property type="match status" value="1"/>
</dbReference>
<dbReference type="PANTHER" id="PTHR43167:SF1">
    <property type="entry name" value="PUTATIVE (AFU_ORTHOLOGUE AFUA_6G01830)-RELATED"/>
    <property type="match status" value="1"/>
</dbReference>
<dbReference type="PANTHER" id="PTHR43167">
    <property type="entry name" value="PUTATIVE (AFU_ORTHOLOGUE AFUA_6G01830)-RELATED"/>
    <property type="match status" value="1"/>
</dbReference>
<dbReference type="CDD" id="cd02440">
    <property type="entry name" value="AdoMet_MTases"/>
    <property type="match status" value="1"/>
</dbReference>
<keyword evidence="1" id="KW-0489">Methyltransferase</keyword>
<dbReference type="GO" id="GO:0008168">
    <property type="term" value="F:methyltransferase activity"/>
    <property type="evidence" value="ECO:0007669"/>
    <property type="project" value="UniProtKB-KW"/>
</dbReference>
<dbReference type="GO" id="GO:0032259">
    <property type="term" value="P:methylation"/>
    <property type="evidence" value="ECO:0007669"/>
    <property type="project" value="UniProtKB-KW"/>
</dbReference>
<dbReference type="Proteomes" id="UP000295367">
    <property type="component" value="Unassembled WGS sequence"/>
</dbReference>
<evidence type="ECO:0000313" key="2">
    <source>
        <dbReference type="Proteomes" id="UP000295367"/>
    </source>
</evidence>
<protein>
    <submittedName>
        <fullName evidence="1">Putative O-methyltransferase YrrM</fullName>
    </submittedName>
</protein>
<name>A0A4R3XXT8_9PROT</name>
<dbReference type="InterPro" id="IPR029063">
    <property type="entry name" value="SAM-dependent_MTases_sf"/>
</dbReference>
<accession>A0A4R3XXT8</accession>
<keyword evidence="2" id="KW-1185">Reference proteome</keyword>